<dbReference type="InterPro" id="IPR000014">
    <property type="entry name" value="PAS"/>
</dbReference>
<keyword evidence="12" id="KW-0472">Membrane</keyword>
<feature type="domain" description="Histidine kinase" evidence="13">
    <location>
        <begin position="165"/>
        <end position="378"/>
    </location>
</feature>
<dbReference type="GO" id="GO:0000156">
    <property type="term" value="F:phosphorelay response regulator activity"/>
    <property type="evidence" value="ECO:0007669"/>
    <property type="project" value="TreeGrafter"/>
</dbReference>
<dbReference type="Proteomes" id="UP001154240">
    <property type="component" value="Unassembled WGS sequence"/>
</dbReference>
<evidence type="ECO:0000256" key="6">
    <source>
        <dbReference type="ARBA" id="ARBA00022692"/>
    </source>
</evidence>
<dbReference type="InterPro" id="IPR036890">
    <property type="entry name" value="HATPase_C_sf"/>
</dbReference>
<keyword evidence="10" id="KW-1133">Transmembrane helix</keyword>
<dbReference type="InterPro" id="IPR004358">
    <property type="entry name" value="Sig_transdc_His_kin-like_C"/>
</dbReference>
<dbReference type="PRINTS" id="PR00344">
    <property type="entry name" value="BCTRLSENSOR"/>
</dbReference>
<evidence type="ECO:0000256" key="5">
    <source>
        <dbReference type="ARBA" id="ARBA00022679"/>
    </source>
</evidence>
<gene>
    <name evidence="15" type="ORF">OLX77_12790</name>
</gene>
<dbReference type="SMART" id="SM00091">
    <property type="entry name" value="PAS"/>
    <property type="match status" value="1"/>
</dbReference>
<evidence type="ECO:0000259" key="14">
    <source>
        <dbReference type="PROSITE" id="PS50112"/>
    </source>
</evidence>
<evidence type="ECO:0000256" key="1">
    <source>
        <dbReference type="ARBA" id="ARBA00000085"/>
    </source>
</evidence>
<keyword evidence="11" id="KW-0902">Two-component regulatory system</keyword>
<feature type="domain" description="PAS" evidence="14">
    <location>
        <begin position="29"/>
        <end position="75"/>
    </location>
</feature>
<dbReference type="NCBIfam" id="TIGR00229">
    <property type="entry name" value="sensory_box"/>
    <property type="match status" value="1"/>
</dbReference>
<comment type="catalytic activity">
    <reaction evidence="1">
        <text>ATP + protein L-histidine = ADP + protein N-phospho-L-histidine.</text>
        <dbReference type="EC" id="2.7.13.3"/>
    </reaction>
</comment>
<accession>A0A9X4MIW0</accession>
<evidence type="ECO:0000256" key="9">
    <source>
        <dbReference type="ARBA" id="ARBA00022840"/>
    </source>
</evidence>
<dbReference type="InterPro" id="IPR036097">
    <property type="entry name" value="HisK_dim/P_sf"/>
</dbReference>
<dbReference type="Pfam" id="PF02518">
    <property type="entry name" value="HATPase_c"/>
    <property type="match status" value="1"/>
</dbReference>
<keyword evidence="6" id="KW-0812">Transmembrane</keyword>
<dbReference type="AlphaFoldDB" id="A0A9X4MIW0"/>
<dbReference type="GO" id="GO:0005524">
    <property type="term" value="F:ATP binding"/>
    <property type="evidence" value="ECO:0007669"/>
    <property type="project" value="UniProtKB-KW"/>
</dbReference>
<dbReference type="Gene3D" id="3.30.450.20">
    <property type="entry name" value="PAS domain"/>
    <property type="match status" value="1"/>
</dbReference>
<reference evidence="15" key="2">
    <citation type="submission" date="2022-10" db="EMBL/GenBank/DDBJ databases">
        <authorList>
            <person name="Aronson H.S."/>
        </authorList>
    </citation>
    <scope>NUCLEOTIDE SEQUENCE</scope>
    <source>
        <strain evidence="15">RS19-109</strain>
    </source>
</reference>
<sequence>MAGEDDERKMLPGSERLMAQATFDTPEHLREFFFAMIESLPGGILLADRQGNLLAVNQKGSQLLGLTGSSLQNKTCWGLLSQKFGLTQELAALSLSGGRLLCEMPASVGGVEKRCILISRNDLQSPFLHVSGFFLSLEDVTFPAMMEMHLDRNKRFAAMQEMAEAMGQELKNPLGSLELYASILRRELAGDPDNERVVGRMLGAVRSMHHLLDNFMTFFRFPLPRMQELDMVALLKKSMETLREMAGEHGILMDTRIDGEQAYILGDETLLAQLLLNLGLNAIESMPVGGTFSLGLRTLPPDREHGPLVEIRVRDRGEGIAPENLQKIFDPFFSTKGRNRGLGLAISHAIAEAHHGLIEVESEPGQGATFRVLLPAKSGPARKTSRKKDARIDA</sequence>
<evidence type="ECO:0000256" key="8">
    <source>
        <dbReference type="ARBA" id="ARBA00022777"/>
    </source>
</evidence>
<dbReference type="RefSeq" id="WP_307633995.1">
    <property type="nucleotide sequence ID" value="NZ_JAPHEH010000001.1"/>
</dbReference>
<evidence type="ECO:0000313" key="15">
    <source>
        <dbReference type="EMBL" id="MDG4477030.1"/>
    </source>
</evidence>
<dbReference type="GO" id="GO:0030295">
    <property type="term" value="F:protein kinase activator activity"/>
    <property type="evidence" value="ECO:0007669"/>
    <property type="project" value="TreeGrafter"/>
</dbReference>
<evidence type="ECO:0000256" key="7">
    <source>
        <dbReference type="ARBA" id="ARBA00022741"/>
    </source>
</evidence>
<dbReference type="PROSITE" id="PS50109">
    <property type="entry name" value="HIS_KIN"/>
    <property type="match status" value="1"/>
</dbReference>
<evidence type="ECO:0000256" key="2">
    <source>
        <dbReference type="ARBA" id="ARBA00004141"/>
    </source>
</evidence>
<protein>
    <recommendedName>
        <fullName evidence="3">histidine kinase</fullName>
        <ecNumber evidence="3">2.7.13.3</ecNumber>
    </recommendedName>
</protein>
<dbReference type="InterPro" id="IPR035965">
    <property type="entry name" value="PAS-like_dom_sf"/>
</dbReference>
<evidence type="ECO:0000256" key="10">
    <source>
        <dbReference type="ARBA" id="ARBA00022989"/>
    </source>
</evidence>
<dbReference type="Gene3D" id="1.10.287.130">
    <property type="match status" value="1"/>
</dbReference>
<dbReference type="GO" id="GO:0000155">
    <property type="term" value="F:phosphorelay sensor kinase activity"/>
    <property type="evidence" value="ECO:0007669"/>
    <property type="project" value="InterPro"/>
</dbReference>
<dbReference type="EMBL" id="JAPHEH010000001">
    <property type="protein sequence ID" value="MDG4477030.1"/>
    <property type="molecule type" value="Genomic_DNA"/>
</dbReference>
<dbReference type="Pfam" id="PF13188">
    <property type="entry name" value="PAS_8"/>
    <property type="match status" value="1"/>
</dbReference>
<dbReference type="SUPFAM" id="SSF47384">
    <property type="entry name" value="Homodimeric domain of signal transducing histidine kinase"/>
    <property type="match status" value="1"/>
</dbReference>
<keyword evidence="5" id="KW-0808">Transferase</keyword>
<dbReference type="GO" id="GO:0016020">
    <property type="term" value="C:membrane"/>
    <property type="evidence" value="ECO:0007669"/>
    <property type="project" value="UniProtKB-SubCell"/>
</dbReference>
<dbReference type="InterPro" id="IPR050351">
    <property type="entry name" value="BphY/WalK/GraS-like"/>
</dbReference>
<dbReference type="CDD" id="cd00130">
    <property type="entry name" value="PAS"/>
    <property type="match status" value="1"/>
</dbReference>
<reference evidence="15" key="1">
    <citation type="journal article" date="2022" name="bioRxiv">
        <title>Thiovibrio frasassiensisgen. nov., sp. nov., an autotrophic, elemental sulfur disproportionating bacterium isolated from sulfidic karst sediment, and proposal of Thiovibrionaceae fam. nov.</title>
        <authorList>
            <person name="Aronson H."/>
            <person name="Thomas C."/>
            <person name="Bhattacharyya M."/>
            <person name="Eckstein S."/>
            <person name="Jensen S."/>
            <person name="Barco R."/>
            <person name="Macalady J."/>
            <person name="Amend J."/>
        </authorList>
    </citation>
    <scope>NUCLEOTIDE SEQUENCE</scope>
    <source>
        <strain evidence="15">RS19-109</strain>
    </source>
</reference>
<comment type="caution">
    <text evidence="15">The sequence shown here is derived from an EMBL/GenBank/DDBJ whole genome shotgun (WGS) entry which is preliminary data.</text>
</comment>
<dbReference type="InterPro" id="IPR003661">
    <property type="entry name" value="HisK_dim/P_dom"/>
</dbReference>
<evidence type="ECO:0000256" key="12">
    <source>
        <dbReference type="ARBA" id="ARBA00023136"/>
    </source>
</evidence>
<dbReference type="GO" id="GO:0007234">
    <property type="term" value="P:osmosensory signaling via phosphorelay pathway"/>
    <property type="evidence" value="ECO:0007669"/>
    <property type="project" value="TreeGrafter"/>
</dbReference>
<dbReference type="InterPro" id="IPR005467">
    <property type="entry name" value="His_kinase_dom"/>
</dbReference>
<keyword evidence="8" id="KW-0418">Kinase</keyword>
<dbReference type="Gene3D" id="3.30.565.10">
    <property type="entry name" value="Histidine kinase-like ATPase, C-terminal domain"/>
    <property type="match status" value="1"/>
</dbReference>
<dbReference type="Pfam" id="PF00512">
    <property type="entry name" value="HisKA"/>
    <property type="match status" value="1"/>
</dbReference>
<name>A0A9X4MIW0_9BACT</name>
<keyword evidence="7" id="KW-0547">Nucleotide-binding</keyword>
<dbReference type="CDD" id="cd00082">
    <property type="entry name" value="HisKA"/>
    <property type="match status" value="1"/>
</dbReference>
<dbReference type="SMART" id="SM00388">
    <property type="entry name" value="HisKA"/>
    <property type="match status" value="1"/>
</dbReference>
<dbReference type="EC" id="2.7.13.3" evidence="3"/>
<dbReference type="PANTHER" id="PTHR42878:SF7">
    <property type="entry name" value="SENSOR HISTIDINE KINASE GLRK"/>
    <property type="match status" value="1"/>
</dbReference>
<dbReference type="PROSITE" id="PS50112">
    <property type="entry name" value="PAS"/>
    <property type="match status" value="1"/>
</dbReference>
<evidence type="ECO:0000313" key="16">
    <source>
        <dbReference type="Proteomes" id="UP001154240"/>
    </source>
</evidence>
<keyword evidence="16" id="KW-1185">Reference proteome</keyword>
<evidence type="ECO:0000259" key="13">
    <source>
        <dbReference type="PROSITE" id="PS50109"/>
    </source>
</evidence>
<evidence type="ECO:0000256" key="4">
    <source>
        <dbReference type="ARBA" id="ARBA00022553"/>
    </source>
</evidence>
<proteinExistence type="predicted"/>
<comment type="subcellular location">
    <subcellularLocation>
        <location evidence="2">Membrane</location>
        <topology evidence="2">Multi-pass membrane protein</topology>
    </subcellularLocation>
</comment>
<dbReference type="SUPFAM" id="SSF55874">
    <property type="entry name" value="ATPase domain of HSP90 chaperone/DNA topoisomerase II/histidine kinase"/>
    <property type="match status" value="1"/>
</dbReference>
<keyword evidence="4" id="KW-0597">Phosphoprotein</keyword>
<dbReference type="SMART" id="SM00387">
    <property type="entry name" value="HATPase_c"/>
    <property type="match status" value="1"/>
</dbReference>
<organism evidence="15 16">
    <name type="scientific">Thiovibrio frasassiensis</name>
    <dbReference type="NCBI Taxonomy" id="2984131"/>
    <lineage>
        <taxon>Bacteria</taxon>
        <taxon>Pseudomonadati</taxon>
        <taxon>Thermodesulfobacteriota</taxon>
        <taxon>Desulfobulbia</taxon>
        <taxon>Desulfobulbales</taxon>
        <taxon>Thiovibrionaceae</taxon>
        <taxon>Thiovibrio</taxon>
    </lineage>
</organism>
<keyword evidence="9 15" id="KW-0067">ATP-binding</keyword>
<dbReference type="InterPro" id="IPR003594">
    <property type="entry name" value="HATPase_dom"/>
</dbReference>
<evidence type="ECO:0000256" key="3">
    <source>
        <dbReference type="ARBA" id="ARBA00012438"/>
    </source>
</evidence>
<dbReference type="PANTHER" id="PTHR42878">
    <property type="entry name" value="TWO-COMPONENT HISTIDINE KINASE"/>
    <property type="match status" value="1"/>
</dbReference>
<dbReference type="SUPFAM" id="SSF55785">
    <property type="entry name" value="PYP-like sensor domain (PAS domain)"/>
    <property type="match status" value="1"/>
</dbReference>
<evidence type="ECO:0000256" key="11">
    <source>
        <dbReference type="ARBA" id="ARBA00023012"/>
    </source>
</evidence>